<dbReference type="InterPro" id="IPR019510">
    <property type="entry name" value="AKAP7-like_phosphoesterase"/>
</dbReference>
<dbReference type="Ensembl" id="ENSOANT00000058707.1">
    <property type="protein sequence ID" value="ENSOANP00000034500.1"/>
    <property type="gene ID" value="ENSOANG00000041734.1"/>
</dbReference>
<sequence length="940" mass="108177">MMDQGYRDEAPDPLEPPTVHLNEDRDEGQPDWCHDVEMETMGVLPHKSPKKIWDELEGHPISQIDRIPKLAETTDQQVMGQQQKHQGQEVEIDIEPSSIPRPRQEVLGTEVLSCHQSEEPINPAGKHQEKDSVQKDPTSAPLTQLQPHEGLFVGMTDLSRCCQSLEKKSQETLMVLPLPNPEKGQSIKGPEPEQIPHPQCPKLIGQELPLVQREDVGSQEETWTLMLDSEGPHLIVPAQENGSRRKPLKCQDCGTEEEINHEEEIPQEDVQGKSKWQLQFLEQKVVKVLRLWHHQQVEGVLKVLQQHFWEEEGQSMALMPRKEKRSLKVTEQQWQLKEKGLEVTTKLHERQDSGCSQGCPFGYQGDDQELSLPAFQEQEVSELVHRGSCPGKKSTTEMPQRGNEDWPTRENETSARPDQGEEEAELKRLEGNIPRRNGPWQPQERQRPEKEVLQLLREQHRCQEDAILRVLRQQRDHHGEAILQALRKLPQQEDAILVTLRRQWQVQEEAILEVLRLQQQIQEEMVGKVMRQPRPAEEEEQELPEWEWSLTAGELHCQGEGRPWPPPCEQEGDAEMMERRWYRNRKDRMCERARLWGVTGLGQDWEAKEVESQQQLRYQQQAQQQPEQSQLQQQPQLQQQQSQELDSLPQNLGQDEPSSQVVKHSENKEKQSKKPTRETPNYFVAIPIRNDQILNKIEDVQELIYTKDPELLKALIPVQTLHITLTVVHLGTDQDVQKAISALEQSKAKVDALLQGKPLNLTFRGIGQFNNQVIYVKMSGEEQQILSKIADVVESSFREMSVDITGGKDFKPHLTFLKLSKAPVLRRKGYRKISLDLYKEYEDSPFGTEILSQIDLCSMHKKKQESGYYHCECSIKVTSPTLDKNLPMKSEYLEELVTKESPRVVPDTEIGDVNGSHNYISHTEEDCDQPAEITSAVGDK</sequence>
<dbReference type="GO" id="GO:0005829">
    <property type="term" value="C:cytosol"/>
    <property type="evidence" value="ECO:0000318"/>
    <property type="project" value="GO_Central"/>
</dbReference>
<keyword evidence="4" id="KW-1185">Reference proteome</keyword>
<reference evidence="3 4" key="1">
    <citation type="journal article" date="2008" name="Nature">
        <title>Genome analysis of the platypus reveals unique signatures of evolution.</title>
        <authorList>
            <person name="Warren W.C."/>
            <person name="Hillier L.W."/>
            <person name="Marshall Graves J.A."/>
            <person name="Birney E."/>
            <person name="Ponting C.P."/>
            <person name="Grutzner F."/>
            <person name="Belov K."/>
            <person name="Miller W."/>
            <person name="Clarke L."/>
            <person name="Chinwalla A.T."/>
            <person name="Yang S.P."/>
            <person name="Heger A."/>
            <person name="Locke D.P."/>
            <person name="Miethke P."/>
            <person name="Waters P.D."/>
            <person name="Veyrunes F."/>
            <person name="Fulton L."/>
            <person name="Fulton B."/>
            <person name="Graves T."/>
            <person name="Wallis J."/>
            <person name="Puente X.S."/>
            <person name="Lopez-Otin C."/>
            <person name="Ordonez G.R."/>
            <person name="Eichler E.E."/>
            <person name="Chen L."/>
            <person name="Cheng Z."/>
            <person name="Deakin J.E."/>
            <person name="Alsop A."/>
            <person name="Thompson K."/>
            <person name="Kirby P."/>
            <person name="Papenfuss A.T."/>
            <person name="Wakefield M.J."/>
            <person name="Olender T."/>
            <person name="Lancet D."/>
            <person name="Huttley G.A."/>
            <person name="Smit A.F."/>
            <person name="Pask A."/>
            <person name="Temple-Smith P."/>
            <person name="Batzer M.A."/>
            <person name="Walker J.A."/>
            <person name="Konkel M.K."/>
            <person name="Harris R.S."/>
            <person name="Whittington C.M."/>
            <person name="Wong E.S."/>
            <person name="Gemmell N.J."/>
            <person name="Buschiazzo E."/>
            <person name="Vargas Jentzsch I.M."/>
            <person name="Merkel A."/>
            <person name="Schmitz J."/>
            <person name="Zemann A."/>
            <person name="Churakov G."/>
            <person name="Kriegs J.O."/>
            <person name="Brosius J."/>
            <person name="Murchison E.P."/>
            <person name="Sachidanandam R."/>
            <person name="Smith C."/>
            <person name="Hannon G.J."/>
            <person name="Tsend-Ayush E."/>
            <person name="McMillan D."/>
            <person name="Attenborough R."/>
            <person name="Rens W."/>
            <person name="Ferguson-Smith M."/>
            <person name="Lefevre C.M."/>
            <person name="Sharp J.A."/>
            <person name="Nicholas K.R."/>
            <person name="Ray D.A."/>
            <person name="Kube M."/>
            <person name="Reinhardt R."/>
            <person name="Pringle T.H."/>
            <person name="Taylor J."/>
            <person name="Jones R.C."/>
            <person name="Nixon B."/>
            <person name="Dacheux J.L."/>
            <person name="Niwa H."/>
            <person name="Sekita Y."/>
            <person name="Huang X."/>
            <person name="Stark A."/>
            <person name="Kheradpour P."/>
            <person name="Kellis M."/>
            <person name="Flicek P."/>
            <person name="Chen Y."/>
            <person name="Webber C."/>
            <person name="Hardison R."/>
            <person name="Nelson J."/>
            <person name="Hallsworth-Pepin K."/>
            <person name="Delehaunty K."/>
            <person name="Markovic C."/>
            <person name="Minx P."/>
            <person name="Feng Y."/>
            <person name="Kremitzki C."/>
            <person name="Mitreva M."/>
            <person name="Glasscock J."/>
            <person name="Wylie T."/>
            <person name="Wohldmann P."/>
            <person name="Thiru P."/>
            <person name="Nhan M.N."/>
            <person name="Pohl C.S."/>
            <person name="Smith S.M."/>
            <person name="Hou S."/>
            <person name="Nefedov M."/>
            <person name="de Jong P.J."/>
            <person name="Renfree M.B."/>
            <person name="Mardis E.R."/>
            <person name="Wilson R.K."/>
        </authorList>
    </citation>
    <scope>NUCLEOTIDE SEQUENCE [LARGE SCALE GENOMIC DNA]</scope>
    <source>
        <strain evidence="3 4">Glennie</strain>
    </source>
</reference>
<feature type="region of interest" description="Disordered" evidence="1">
    <location>
        <begin position="119"/>
        <end position="147"/>
    </location>
</feature>
<reference evidence="3" key="3">
    <citation type="submission" date="2025-09" db="UniProtKB">
        <authorList>
            <consortium name="Ensembl"/>
        </authorList>
    </citation>
    <scope>IDENTIFICATION</scope>
    <source>
        <strain evidence="3">Glennie</strain>
    </source>
</reference>
<dbReference type="RefSeq" id="XP_028922625.1">
    <property type="nucleotide sequence ID" value="XM_029066792.2"/>
</dbReference>
<dbReference type="Proteomes" id="UP000002279">
    <property type="component" value="Chromosome 5"/>
</dbReference>
<dbReference type="SUPFAM" id="SSF55144">
    <property type="entry name" value="LigT-like"/>
    <property type="match status" value="1"/>
</dbReference>
<gene>
    <name evidence="3" type="primary">LOC103171503</name>
</gene>
<evidence type="ECO:0000313" key="4">
    <source>
        <dbReference type="Proteomes" id="UP000002279"/>
    </source>
</evidence>
<feature type="domain" description="A-kinase anchor protein 7-like phosphoesterase" evidence="2">
    <location>
        <begin position="680"/>
        <end position="876"/>
    </location>
</feature>
<evidence type="ECO:0000313" key="3">
    <source>
        <dbReference type="Ensembl" id="ENSOANP00000034500.1"/>
    </source>
</evidence>
<reference evidence="3" key="2">
    <citation type="submission" date="2025-08" db="UniProtKB">
        <authorList>
            <consortium name="Ensembl"/>
        </authorList>
    </citation>
    <scope>IDENTIFICATION</scope>
    <source>
        <strain evidence="3">Glennie</strain>
    </source>
</reference>
<dbReference type="OMA" id="IPIRNDQ"/>
<dbReference type="FunFam" id="3.90.1140.10:FF:000025">
    <property type="entry name" value="Uncharacterized protein"/>
    <property type="match status" value="1"/>
</dbReference>
<feature type="compositionally biased region" description="Basic and acidic residues" evidence="1">
    <location>
        <begin position="402"/>
        <end position="430"/>
    </location>
</feature>
<dbReference type="GeneTree" id="ENSGT00940000166801"/>
<feature type="compositionally biased region" description="Polar residues" evidence="1">
    <location>
        <begin position="651"/>
        <end position="662"/>
    </location>
</feature>
<feature type="compositionally biased region" description="Basic and acidic residues" evidence="1">
    <location>
        <begin position="663"/>
        <end position="677"/>
    </location>
</feature>
<name>A0A6I8N0K5_ORNAN</name>
<evidence type="ECO:0000259" key="2">
    <source>
        <dbReference type="Pfam" id="PF10469"/>
    </source>
</evidence>
<feature type="compositionally biased region" description="Basic and acidic residues" evidence="1">
    <location>
        <begin position="1"/>
        <end position="10"/>
    </location>
</feature>
<proteinExistence type="predicted"/>
<protein>
    <recommendedName>
        <fullName evidence="2">A-kinase anchor protein 7-like phosphoesterase domain-containing protein</fullName>
    </recommendedName>
</protein>
<feature type="region of interest" description="Disordered" evidence="1">
    <location>
        <begin position="617"/>
        <end position="681"/>
    </location>
</feature>
<dbReference type="Gene3D" id="3.90.1140.10">
    <property type="entry name" value="Cyclic phosphodiesterase"/>
    <property type="match status" value="1"/>
</dbReference>
<dbReference type="AlphaFoldDB" id="A0A6I8N0K5"/>
<dbReference type="InParanoid" id="A0A6I8N0K5"/>
<dbReference type="Bgee" id="ENSOANG00000041734">
    <property type="expression patterns" value="Expressed in ovary"/>
</dbReference>
<accession>A0A6I8N0K5</accession>
<dbReference type="GeneID" id="103171503"/>
<dbReference type="GO" id="GO:0034237">
    <property type="term" value="F:protein kinase A regulatory subunit binding"/>
    <property type="evidence" value="ECO:0000318"/>
    <property type="project" value="GO_Central"/>
</dbReference>
<feature type="compositionally biased region" description="Low complexity" evidence="1">
    <location>
        <begin position="617"/>
        <end position="650"/>
    </location>
</feature>
<dbReference type="InterPro" id="IPR052641">
    <property type="entry name" value="AKAP7_isoform_gamma"/>
</dbReference>
<dbReference type="OrthoDB" id="277832at2759"/>
<dbReference type="PANTHER" id="PTHR15934:SF4">
    <property type="entry name" value="A-KINASE ANCHOR PROTEIN 7-LIKE PHOSPHOESTERASE DOMAIN-CONTAINING PROTEIN"/>
    <property type="match status" value="1"/>
</dbReference>
<feature type="region of interest" description="Disordered" evidence="1">
    <location>
        <begin position="74"/>
        <end position="101"/>
    </location>
</feature>
<feature type="region of interest" description="Disordered" evidence="1">
    <location>
        <begin position="381"/>
        <end position="447"/>
    </location>
</feature>
<feature type="compositionally biased region" description="Low complexity" evidence="1">
    <location>
        <begin position="76"/>
        <end position="85"/>
    </location>
</feature>
<dbReference type="Pfam" id="PF10469">
    <property type="entry name" value="AKAP7_NLS"/>
    <property type="match status" value="1"/>
</dbReference>
<feature type="region of interest" description="Disordered" evidence="1">
    <location>
        <begin position="1"/>
        <end position="30"/>
    </location>
</feature>
<dbReference type="PANTHER" id="PTHR15934">
    <property type="entry name" value="RNA 2',3'-CYCLIC PHOSPHODIESTERASE"/>
    <property type="match status" value="1"/>
</dbReference>
<dbReference type="InterPro" id="IPR009097">
    <property type="entry name" value="Cyclic_Pdiesterase"/>
</dbReference>
<dbReference type="KEGG" id="oaa:103171503"/>
<feature type="compositionally biased region" description="Polar residues" evidence="1">
    <location>
        <begin position="135"/>
        <end position="146"/>
    </location>
</feature>
<feature type="region of interest" description="Disordered" evidence="1">
    <location>
        <begin position="920"/>
        <end position="940"/>
    </location>
</feature>
<organism evidence="3 4">
    <name type="scientific">Ornithorhynchus anatinus</name>
    <name type="common">Duckbill platypus</name>
    <dbReference type="NCBI Taxonomy" id="9258"/>
    <lineage>
        <taxon>Eukaryota</taxon>
        <taxon>Metazoa</taxon>
        <taxon>Chordata</taxon>
        <taxon>Craniata</taxon>
        <taxon>Vertebrata</taxon>
        <taxon>Euteleostomi</taxon>
        <taxon>Mammalia</taxon>
        <taxon>Monotremata</taxon>
        <taxon>Ornithorhynchidae</taxon>
        <taxon>Ornithorhynchus</taxon>
    </lineage>
</organism>
<evidence type="ECO:0000256" key="1">
    <source>
        <dbReference type="SAM" id="MobiDB-lite"/>
    </source>
</evidence>